<sequence length="105" mass="11452">MTTRVKCFVLLLFCCRCNYIFSIYFFLQKILGLCRPGRSSHTHTVLRRDLCGALTPDVLATWEQQTAAVNTPLCLVTRAATAPTGGRPTGTEASDPAGPDGPYET</sequence>
<dbReference type="EMBL" id="SRLO01004554">
    <property type="protein sequence ID" value="TNN30383.1"/>
    <property type="molecule type" value="Genomic_DNA"/>
</dbReference>
<feature type="transmembrane region" description="Helical" evidence="2">
    <location>
        <begin position="7"/>
        <end position="27"/>
    </location>
</feature>
<evidence type="ECO:0000256" key="1">
    <source>
        <dbReference type="SAM" id="MobiDB-lite"/>
    </source>
</evidence>
<dbReference type="AlphaFoldDB" id="A0A4Z2ENL6"/>
<keyword evidence="2" id="KW-0812">Transmembrane</keyword>
<keyword evidence="2" id="KW-1133">Transmembrane helix</keyword>
<feature type="compositionally biased region" description="Low complexity" evidence="1">
    <location>
        <begin position="81"/>
        <end position="91"/>
    </location>
</feature>
<name>A0A4Z2ENL6_9TELE</name>
<comment type="caution">
    <text evidence="3">The sequence shown here is derived from an EMBL/GenBank/DDBJ whole genome shotgun (WGS) entry which is preliminary data.</text>
</comment>
<reference evidence="3 4" key="1">
    <citation type="submission" date="2019-03" db="EMBL/GenBank/DDBJ databases">
        <title>First draft genome of Liparis tanakae, snailfish: a comprehensive survey of snailfish specific genes.</title>
        <authorList>
            <person name="Kim W."/>
            <person name="Song I."/>
            <person name="Jeong J.-H."/>
            <person name="Kim D."/>
            <person name="Kim S."/>
            <person name="Ryu S."/>
            <person name="Song J.Y."/>
            <person name="Lee S.K."/>
        </authorList>
    </citation>
    <scope>NUCLEOTIDE SEQUENCE [LARGE SCALE GENOMIC DNA]</scope>
    <source>
        <tissue evidence="3">Muscle</tissue>
    </source>
</reference>
<evidence type="ECO:0000256" key="2">
    <source>
        <dbReference type="SAM" id="Phobius"/>
    </source>
</evidence>
<feature type="region of interest" description="Disordered" evidence="1">
    <location>
        <begin position="81"/>
        <end position="105"/>
    </location>
</feature>
<keyword evidence="2" id="KW-0472">Membrane</keyword>
<keyword evidence="4" id="KW-1185">Reference proteome</keyword>
<dbReference type="Proteomes" id="UP000314294">
    <property type="component" value="Unassembled WGS sequence"/>
</dbReference>
<protein>
    <submittedName>
        <fullName evidence="3">Uncharacterized protein</fullName>
    </submittedName>
</protein>
<evidence type="ECO:0000313" key="4">
    <source>
        <dbReference type="Proteomes" id="UP000314294"/>
    </source>
</evidence>
<organism evidence="3 4">
    <name type="scientific">Liparis tanakae</name>
    <name type="common">Tanaka's snailfish</name>
    <dbReference type="NCBI Taxonomy" id="230148"/>
    <lineage>
        <taxon>Eukaryota</taxon>
        <taxon>Metazoa</taxon>
        <taxon>Chordata</taxon>
        <taxon>Craniata</taxon>
        <taxon>Vertebrata</taxon>
        <taxon>Euteleostomi</taxon>
        <taxon>Actinopterygii</taxon>
        <taxon>Neopterygii</taxon>
        <taxon>Teleostei</taxon>
        <taxon>Neoteleostei</taxon>
        <taxon>Acanthomorphata</taxon>
        <taxon>Eupercaria</taxon>
        <taxon>Perciformes</taxon>
        <taxon>Cottioidei</taxon>
        <taxon>Cottales</taxon>
        <taxon>Liparidae</taxon>
        <taxon>Liparis</taxon>
    </lineage>
</organism>
<proteinExistence type="predicted"/>
<evidence type="ECO:0000313" key="3">
    <source>
        <dbReference type="EMBL" id="TNN30383.1"/>
    </source>
</evidence>
<gene>
    <name evidence="3" type="ORF">EYF80_059465</name>
</gene>
<accession>A0A4Z2ENL6</accession>